<dbReference type="Gene3D" id="3.40.50.2000">
    <property type="entry name" value="Glycogen Phosphorylase B"/>
    <property type="match status" value="2"/>
</dbReference>
<dbReference type="RefSeq" id="WP_285930719.1">
    <property type="nucleotide sequence ID" value="NZ_JASTZU010000018.1"/>
</dbReference>
<dbReference type="Pfam" id="PF13524">
    <property type="entry name" value="Glyco_trans_1_2"/>
    <property type="match status" value="1"/>
</dbReference>
<comment type="caution">
    <text evidence="3">The sequence shown here is derived from an EMBL/GenBank/DDBJ whole genome shotgun (WGS) entry which is preliminary data.</text>
</comment>
<evidence type="ECO:0000313" key="3">
    <source>
        <dbReference type="EMBL" id="MDL4839766.1"/>
    </source>
</evidence>
<dbReference type="Pfam" id="PF13439">
    <property type="entry name" value="Glyco_transf_4"/>
    <property type="match status" value="1"/>
</dbReference>
<feature type="domain" description="Spore protein YkvP/CgeB glycosyl transferase-like" evidence="2">
    <location>
        <begin position="231"/>
        <end position="376"/>
    </location>
</feature>
<proteinExistence type="predicted"/>
<evidence type="ECO:0000259" key="1">
    <source>
        <dbReference type="Pfam" id="PF13439"/>
    </source>
</evidence>
<organism evidence="3 4">
    <name type="scientific">Aquibacillus rhizosphaerae</name>
    <dbReference type="NCBI Taxonomy" id="3051431"/>
    <lineage>
        <taxon>Bacteria</taxon>
        <taxon>Bacillati</taxon>
        <taxon>Bacillota</taxon>
        <taxon>Bacilli</taxon>
        <taxon>Bacillales</taxon>
        <taxon>Bacillaceae</taxon>
        <taxon>Aquibacillus</taxon>
    </lineage>
</organism>
<dbReference type="InterPro" id="IPR028098">
    <property type="entry name" value="Glyco_trans_4-like_N"/>
</dbReference>
<name>A0ABT7L5A9_9BACI</name>
<evidence type="ECO:0000259" key="2">
    <source>
        <dbReference type="Pfam" id="PF13524"/>
    </source>
</evidence>
<accession>A0ABT7L5A9</accession>
<keyword evidence="3" id="KW-0328">Glycosyltransferase</keyword>
<dbReference type="EMBL" id="JASTZU010000018">
    <property type="protein sequence ID" value="MDL4839766.1"/>
    <property type="molecule type" value="Genomic_DNA"/>
</dbReference>
<dbReference type="Proteomes" id="UP001235343">
    <property type="component" value="Unassembled WGS sequence"/>
</dbReference>
<sequence length="397" mass="45814">MSRKACFLLGYLPFLDARVFECEAKTLLKHGYQVTIIAPRKGGLLYDIDGKPFRTKFLEKTFVHQGIKVITYNSEERNENHLFDPLYQLGVKEKADIYHAHELNSFSYGKEIKMTLNKQKGNQAKLIYDSRQLTPDPYSLTIDEKTKQKWKNMLLTNLKEADYIITVSDSIKSWYLSIDPLLPVEVIYNSPPLVSNFKCKEENTKNFVVAHEGNLSKTTIQKIFAITDSTKNVMDFEFKVVGGPRYGDKLYAPDHIKDKIKRSDWVNYHSLPLVLSDVDLGLIDLDPTHSLNNCFSMPSKFFSYLNNGIPVLVNKCSDMDKFVNTYQCGIVINKLNPTPADYVKGIVYLYQNKARLKQMSINARKAMEDTYSYEHMESRLVTIYRSFESKQTNYLLS</sequence>
<dbReference type="GO" id="GO:0016757">
    <property type="term" value="F:glycosyltransferase activity"/>
    <property type="evidence" value="ECO:0007669"/>
    <property type="project" value="UniProtKB-KW"/>
</dbReference>
<reference evidence="3 4" key="1">
    <citation type="submission" date="2023-06" db="EMBL/GenBank/DDBJ databases">
        <title>Aquibacillus rhizosphaerae LR5S19.</title>
        <authorList>
            <person name="Sun J.-Q."/>
        </authorList>
    </citation>
    <scope>NUCLEOTIDE SEQUENCE [LARGE SCALE GENOMIC DNA]</scope>
    <source>
        <strain evidence="3 4">LR5S19</strain>
    </source>
</reference>
<feature type="domain" description="Glycosyltransferase subfamily 4-like N-terminal" evidence="1">
    <location>
        <begin position="24"/>
        <end position="189"/>
    </location>
</feature>
<dbReference type="InterPro" id="IPR055259">
    <property type="entry name" value="YkvP/CgeB_Glyco_trans-like"/>
</dbReference>
<evidence type="ECO:0000313" key="4">
    <source>
        <dbReference type="Proteomes" id="UP001235343"/>
    </source>
</evidence>
<protein>
    <submittedName>
        <fullName evidence="3">Glycosyltransferase</fullName>
        <ecNumber evidence="3">2.4.-.-</ecNumber>
    </submittedName>
</protein>
<keyword evidence="4" id="KW-1185">Reference proteome</keyword>
<dbReference type="EC" id="2.4.-.-" evidence="3"/>
<gene>
    <name evidence="3" type="ORF">QQS35_04750</name>
</gene>
<dbReference type="SUPFAM" id="SSF53756">
    <property type="entry name" value="UDP-Glycosyltransferase/glycogen phosphorylase"/>
    <property type="match status" value="1"/>
</dbReference>
<keyword evidence="3" id="KW-0808">Transferase</keyword>